<name>A0ABS0MUS3_PSELU</name>
<reference evidence="1 2" key="1">
    <citation type="submission" date="2020-11" db="EMBL/GenBank/DDBJ databases">
        <title>Enhanced detection system for hospital associated transmission using whole genome sequencing surveillance.</title>
        <authorList>
            <person name="Harrison L.H."/>
            <person name="Van Tyne D."/>
            <person name="Marsh J.W."/>
            <person name="Griffith M.P."/>
            <person name="Snyder D.J."/>
            <person name="Cooper V.S."/>
            <person name="Mustapha M."/>
        </authorList>
    </citation>
    <scope>NUCLEOTIDE SEQUENCE [LARGE SCALE GENOMIC DNA]</scope>
    <source>
        <strain evidence="1 2">PSB00013</strain>
    </source>
</reference>
<sequence>MMKITLSEYLDKHGTQATLATALGVQQSAISQMLRAGRNIEITIHPNGILEANELRPIPARPKRKVA</sequence>
<protein>
    <submittedName>
        <fullName evidence="1">XRE family transcriptional regulator</fullName>
    </submittedName>
</protein>
<dbReference type="Pfam" id="PF09048">
    <property type="entry name" value="Cro"/>
    <property type="match status" value="1"/>
</dbReference>
<dbReference type="SUPFAM" id="SSF47413">
    <property type="entry name" value="lambda repressor-like DNA-binding domains"/>
    <property type="match status" value="1"/>
</dbReference>
<comment type="caution">
    <text evidence="1">The sequence shown here is derived from an EMBL/GenBank/DDBJ whole genome shotgun (WGS) entry which is preliminary data.</text>
</comment>
<dbReference type="InterPro" id="IPR000655">
    <property type="entry name" value="Cro-like"/>
</dbReference>
<gene>
    <name evidence="1" type="ORF">I5Q09_17620</name>
</gene>
<proteinExistence type="predicted"/>
<evidence type="ECO:0000313" key="1">
    <source>
        <dbReference type="EMBL" id="MBH3440504.1"/>
    </source>
</evidence>
<organism evidence="1 2">
    <name type="scientific">Pseudomonas luteola</name>
    <dbReference type="NCBI Taxonomy" id="47886"/>
    <lineage>
        <taxon>Bacteria</taxon>
        <taxon>Pseudomonadati</taxon>
        <taxon>Pseudomonadota</taxon>
        <taxon>Gammaproteobacteria</taxon>
        <taxon>Pseudomonadales</taxon>
        <taxon>Pseudomonadaceae</taxon>
        <taxon>Pseudomonas</taxon>
    </lineage>
</organism>
<dbReference type="InterPro" id="IPR010982">
    <property type="entry name" value="Lambda_DNA-bd_dom_sf"/>
</dbReference>
<dbReference type="Proteomes" id="UP000638986">
    <property type="component" value="Unassembled WGS sequence"/>
</dbReference>
<accession>A0ABS0MUS3</accession>
<dbReference type="EMBL" id="JADTXM010000012">
    <property type="protein sequence ID" value="MBH3440504.1"/>
    <property type="molecule type" value="Genomic_DNA"/>
</dbReference>
<dbReference type="Gene3D" id="1.10.260.40">
    <property type="entry name" value="lambda repressor-like DNA-binding domains"/>
    <property type="match status" value="1"/>
</dbReference>
<evidence type="ECO:0000313" key="2">
    <source>
        <dbReference type="Proteomes" id="UP000638986"/>
    </source>
</evidence>